<feature type="transmembrane region" description="Helical" evidence="1">
    <location>
        <begin position="34"/>
        <end position="54"/>
    </location>
</feature>
<reference evidence="2 3" key="1">
    <citation type="submission" date="2019-08" db="EMBL/GenBank/DDBJ databases">
        <title>Draft genome sequences of two oriental melons (Cucumis melo L. var makuwa).</title>
        <authorList>
            <person name="Kwon S.-Y."/>
        </authorList>
    </citation>
    <scope>NUCLEOTIDE SEQUENCE [LARGE SCALE GENOMIC DNA]</scope>
    <source>
        <strain evidence="3">cv. SW 3</strain>
        <tissue evidence="2">Leaf</tissue>
    </source>
</reference>
<comment type="caution">
    <text evidence="2">The sequence shown here is derived from an EMBL/GenBank/DDBJ whole genome shotgun (WGS) entry which is preliminary data.</text>
</comment>
<dbReference type="EMBL" id="SSTE01011875">
    <property type="protein sequence ID" value="KAA0050232.1"/>
    <property type="molecule type" value="Genomic_DNA"/>
</dbReference>
<sequence length="362" mass="40849">MGKTSGLMSSDGLMCVGQPMVNILGGRVDGHHSVLFLMGFFIWLGFWTPIELWIEASCCGDVNSIILAKIIVSLRGWTLLCLLLMSGNTEVVREERLSKDDDLAIMTYGDVVLESFKQLEEGETKTSPDRPFTQVEMDLGKCDDFSFVTLQQRELVIDHGNGRVVTTPNLFGNPTDLGEVDSQRQEFVNVILRLFLVGLVTPGVMWKWGRFDFAPHVVVKQFVSGSLTDPRYDVSMKVRVLFWVILMPSDCIPTFLVDFSLWRYEGVLFSHPREADLVEFLVLDNWFTWTSKMHGSDMLRRLDYISCRMVMTFIFVPLCYGDGGVDCEAASVLADSMGFALDHLHVPNMPTKVSRKGMLEVI</sequence>
<dbReference type="AlphaFoldDB" id="A0A5A7U315"/>
<protein>
    <submittedName>
        <fullName evidence="2">Uncharacterized protein</fullName>
    </submittedName>
</protein>
<proteinExistence type="predicted"/>
<keyword evidence="1" id="KW-1133">Transmembrane helix</keyword>
<feature type="transmembrane region" description="Helical" evidence="1">
    <location>
        <begin position="66"/>
        <end position="86"/>
    </location>
</feature>
<feature type="transmembrane region" description="Helical" evidence="1">
    <location>
        <begin position="240"/>
        <end position="262"/>
    </location>
</feature>
<dbReference type="Proteomes" id="UP000321393">
    <property type="component" value="Unassembled WGS sequence"/>
</dbReference>
<keyword evidence="1" id="KW-0472">Membrane</keyword>
<accession>A0A5A7U315</accession>
<keyword evidence="1" id="KW-0812">Transmembrane</keyword>
<dbReference type="OrthoDB" id="1934719at2759"/>
<evidence type="ECO:0000256" key="1">
    <source>
        <dbReference type="SAM" id="Phobius"/>
    </source>
</evidence>
<gene>
    <name evidence="2" type="ORF">E6C27_scaffold355G00740</name>
</gene>
<name>A0A5A7U315_CUCMM</name>
<organism evidence="2 3">
    <name type="scientific">Cucumis melo var. makuwa</name>
    <name type="common">Oriental melon</name>
    <dbReference type="NCBI Taxonomy" id="1194695"/>
    <lineage>
        <taxon>Eukaryota</taxon>
        <taxon>Viridiplantae</taxon>
        <taxon>Streptophyta</taxon>
        <taxon>Embryophyta</taxon>
        <taxon>Tracheophyta</taxon>
        <taxon>Spermatophyta</taxon>
        <taxon>Magnoliopsida</taxon>
        <taxon>eudicotyledons</taxon>
        <taxon>Gunneridae</taxon>
        <taxon>Pentapetalae</taxon>
        <taxon>rosids</taxon>
        <taxon>fabids</taxon>
        <taxon>Cucurbitales</taxon>
        <taxon>Cucurbitaceae</taxon>
        <taxon>Benincaseae</taxon>
        <taxon>Cucumis</taxon>
    </lineage>
</organism>
<evidence type="ECO:0000313" key="2">
    <source>
        <dbReference type="EMBL" id="KAA0050232.1"/>
    </source>
</evidence>
<evidence type="ECO:0000313" key="3">
    <source>
        <dbReference type="Proteomes" id="UP000321393"/>
    </source>
</evidence>